<gene>
    <name evidence="1" type="ORF">DdX_09224</name>
</gene>
<keyword evidence="2" id="KW-1185">Reference proteome</keyword>
<dbReference type="EMBL" id="JAKKPZ010000016">
    <property type="protein sequence ID" value="KAI1713152.1"/>
    <property type="molecule type" value="Genomic_DNA"/>
</dbReference>
<evidence type="ECO:0008006" key="3">
    <source>
        <dbReference type="Google" id="ProtNLM"/>
    </source>
</evidence>
<dbReference type="Proteomes" id="UP001201812">
    <property type="component" value="Unassembled WGS sequence"/>
</dbReference>
<accession>A0AAD4R6P6</accession>
<name>A0AAD4R6P6_9BILA</name>
<proteinExistence type="predicted"/>
<evidence type="ECO:0000313" key="1">
    <source>
        <dbReference type="EMBL" id="KAI1713152.1"/>
    </source>
</evidence>
<sequence length="79" mass="9094">MELAPINAIKTVFPDVRVNYCLFHVSQAMFAKIKAYGLLPLYDNADVRTLLRCFPAMAWIDIMPNFRHENDPTLPLQGR</sequence>
<dbReference type="AlphaFoldDB" id="A0AAD4R6P6"/>
<comment type="caution">
    <text evidence="1">The sequence shown here is derived from an EMBL/GenBank/DDBJ whole genome shotgun (WGS) entry which is preliminary data.</text>
</comment>
<organism evidence="1 2">
    <name type="scientific">Ditylenchus destructor</name>
    <dbReference type="NCBI Taxonomy" id="166010"/>
    <lineage>
        <taxon>Eukaryota</taxon>
        <taxon>Metazoa</taxon>
        <taxon>Ecdysozoa</taxon>
        <taxon>Nematoda</taxon>
        <taxon>Chromadorea</taxon>
        <taxon>Rhabditida</taxon>
        <taxon>Tylenchina</taxon>
        <taxon>Tylenchomorpha</taxon>
        <taxon>Sphaerularioidea</taxon>
        <taxon>Anguinidae</taxon>
        <taxon>Anguininae</taxon>
        <taxon>Ditylenchus</taxon>
    </lineage>
</organism>
<protein>
    <recommendedName>
        <fullName evidence="3">MULE transposase domain-containing protein</fullName>
    </recommendedName>
</protein>
<evidence type="ECO:0000313" key="2">
    <source>
        <dbReference type="Proteomes" id="UP001201812"/>
    </source>
</evidence>
<reference evidence="1" key="1">
    <citation type="submission" date="2022-01" db="EMBL/GenBank/DDBJ databases">
        <title>Genome Sequence Resource for Two Populations of Ditylenchus destructor, the Migratory Endoparasitic Phytonematode.</title>
        <authorList>
            <person name="Zhang H."/>
            <person name="Lin R."/>
            <person name="Xie B."/>
        </authorList>
    </citation>
    <scope>NUCLEOTIDE SEQUENCE</scope>
    <source>
        <strain evidence="1">BazhouSP</strain>
    </source>
</reference>